<dbReference type="InterPro" id="IPR027351">
    <property type="entry name" value="(+)RNA_virus_helicase_core_dom"/>
</dbReference>
<proteinExistence type="predicted"/>
<sequence>MDVILSTLTSNNFQRTNTPISKPLVVHAVAGAGKTTLIQNLLPDHPNLSAQTAGTPQSPNLTGAYIRKLTCPEANKLNLLDEYAALQPLKGSWDVVLADPLQHPGLALRPHFVKSISHRLCPETTKLISKLICPCTSSRSDSSIIQFSGLFEGPLLGTIIALDSTTQNLLQAHRAPFLCPTTALGLEFDTVTVVSARPLEEIQDKVGLYISLSRHRTQLHVRSPPPHPTY</sequence>
<evidence type="ECO:0000259" key="1">
    <source>
        <dbReference type="PROSITE" id="PS51657"/>
    </source>
</evidence>
<dbReference type="GO" id="GO:0005524">
    <property type="term" value="F:ATP binding"/>
    <property type="evidence" value="ECO:0007669"/>
    <property type="project" value="InterPro"/>
</dbReference>
<feature type="domain" description="(+)RNA virus helicase C-terminal" evidence="1">
    <location>
        <begin position="1"/>
        <end position="230"/>
    </location>
</feature>
<organismHost>
    <name type="scientific">Plantago asiatica</name>
    <dbReference type="NCBI Taxonomy" id="197796"/>
</organismHost>
<reference evidence="2" key="2">
    <citation type="submission" date="2018-03" db="EMBL/GenBank/DDBJ databases">
        <title>Complete nucleotide sequence of Plantago asiatica mosaic virus.</title>
        <authorList>
            <person name="Robe B.L.B.L."/>
        </authorList>
    </citation>
    <scope>NUCLEOTIDE SEQUENCE</scope>
    <source>
        <strain evidence="2">BJ</strain>
    </source>
</reference>
<protein>
    <submittedName>
        <fullName evidence="3">Triple gene block protein1</fullName>
    </submittedName>
</protein>
<gene>
    <name evidence="3" type="primary">TGBp1</name>
</gene>
<dbReference type="Pfam" id="PF01443">
    <property type="entry name" value="Viral_helicase1"/>
    <property type="match status" value="1"/>
</dbReference>
<evidence type="ECO:0000313" key="3">
    <source>
        <dbReference type="EMBL" id="CEN56831.1"/>
    </source>
</evidence>
<name>A0A0H5BXE1_P1AMV</name>
<dbReference type="EMBL" id="LN794199">
    <property type="protein sequence ID" value="CEN56831.1"/>
    <property type="molecule type" value="Genomic_RNA"/>
</dbReference>
<organism evidence="3">
    <name type="scientific">Plantago asiatica mosaic potexvirus</name>
    <name type="common">P1AMV</name>
    <dbReference type="NCBI Taxonomy" id="28354"/>
    <lineage>
        <taxon>Viruses</taxon>
        <taxon>Riboviria</taxon>
        <taxon>Orthornavirae</taxon>
        <taxon>Kitrinoviricota</taxon>
        <taxon>Alsuviricetes</taxon>
        <taxon>Tymovirales</taxon>
        <taxon>Alphaflexiviridae</taxon>
        <taxon>Potexvirus</taxon>
        <taxon>Potexvirus marmorplantagonis</taxon>
    </lineage>
</organism>
<accession>A0A0H5BXE1</accession>
<reference evidence="3" key="1">
    <citation type="submission" date="2015-01" db="EMBL/GenBank/DDBJ databases">
        <title>Complete genome sequence analysis of the Hungarian Plantago asiatica mosaic virus isolate.</title>
        <authorList>
            <person name="Pajtli E."/>
            <person name="Eke S."/>
            <person name="Palkovics L."/>
        </authorList>
    </citation>
    <scope>NUCLEOTIDE SEQUENCE</scope>
    <source>
        <strain evidence="3">Concador</strain>
    </source>
</reference>
<dbReference type="PROSITE" id="PS51657">
    <property type="entry name" value="PSRV_HELICASE"/>
    <property type="match status" value="1"/>
</dbReference>
<dbReference type="EMBL" id="MH025891">
    <property type="protein sequence ID" value="AWI47674.1"/>
    <property type="molecule type" value="Genomic_RNA"/>
</dbReference>
<evidence type="ECO:0000313" key="2">
    <source>
        <dbReference type="EMBL" id="AWI47674.1"/>
    </source>
</evidence>